<feature type="transmembrane region" description="Helical" evidence="7">
    <location>
        <begin position="17"/>
        <end position="34"/>
    </location>
</feature>
<dbReference type="GO" id="GO:1902600">
    <property type="term" value="P:proton transmembrane transport"/>
    <property type="evidence" value="ECO:0007669"/>
    <property type="project" value="InterPro"/>
</dbReference>
<sequence>MTHAPALPHAPARSARLLLLTAGRAACTIGMLLFLRMDLFAEISLLIAIAVAVAAVMRVLRQPLIIGHIITGLIVGPAVFNLIDSEETLALLSEIGIAILLFTVGLHLSPDIIRKFGRVSLITGVGQVAFTSFFGYFICIMLGIPPAAAVYVAIALAFSSTIIIMKLIADKGDLETLYAKISVGFLLVQDLIVVLLLLAIPMFSAAGSSLSSFGKFMVTGTLLILFVVLASRFFVSKASRFLSQSQEFLFLFAAAWGMGVAALFSMFGFSLESGALIAGVALASLPARHEVSARLTPLRDFFIVMFFILLGAQMHFGDVAALLPAALLLSAFVLFGNPIILMTLMGLMGYRKKTSLQTGFTVAQISEFSLILVALGVTFGHVAPEYLSLVTLVGLLTICGSTYLVLYSDRIYRFLSPYLGLFERSDAHESHPHAKRHPVVLFGCNRIGHDFLATFEESGENFLVVDYDPDIIAELEKRGIATEFGDASDLDFLSSLDFSQAQLVISTIPDPETNILITRAVKAAREDAVVMVLAHRVQDALEHYKQGADYVIMPHFLGGRYAAELVIKLRNDKHKYGTLRERHIKDLLSRLALGHEHPFPASVRL</sequence>
<evidence type="ECO:0000256" key="5">
    <source>
        <dbReference type="ARBA" id="ARBA00022989"/>
    </source>
</evidence>
<feature type="transmembrane region" description="Helical" evidence="7">
    <location>
        <begin position="359"/>
        <end position="380"/>
    </location>
</feature>
<feature type="transmembrane region" description="Helical" evidence="7">
    <location>
        <begin position="121"/>
        <end position="144"/>
    </location>
</feature>
<feature type="transmembrane region" description="Helical" evidence="7">
    <location>
        <begin position="216"/>
        <end position="235"/>
    </location>
</feature>
<dbReference type="GO" id="GO:0015297">
    <property type="term" value="F:antiporter activity"/>
    <property type="evidence" value="ECO:0007669"/>
    <property type="project" value="InterPro"/>
</dbReference>
<comment type="caution">
    <text evidence="10">The sequence shown here is derived from an EMBL/GenBank/DDBJ whole genome shotgun (WGS) entry which is preliminary data.</text>
</comment>
<dbReference type="SUPFAM" id="SSF51735">
    <property type="entry name" value="NAD(P)-binding Rossmann-fold domains"/>
    <property type="match status" value="1"/>
</dbReference>
<name>A0A2H0U8C3_9BACT</name>
<dbReference type="EMBL" id="PFBM01000009">
    <property type="protein sequence ID" value="PIR82659.1"/>
    <property type="molecule type" value="Genomic_DNA"/>
</dbReference>
<dbReference type="AlphaFoldDB" id="A0A2H0U8C3"/>
<comment type="subcellular location">
    <subcellularLocation>
        <location evidence="1">Membrane</location>
        <topology evidence="1">Multi-pass membrane protein</topology>
    </subcellularLocation>
</comment>
<keyword evidence="5 7" id="KW-1133">Transmembrane helix</keyword>
<evidence type="ECO:0000259" key="9">
    <source>
        <dbReference type="Pfam" id="PF02254"/>
    </source>
</evidence>
<reference evidence="11" key="1">
    <citation type="submission" date="2017-09" db="EMBL/GenBank/DDBJ databases">
        <title>Depth-based differentiation of microbial function through sediment-hosted aquifers and enrichment of novel symbionts in the deep terrestrial subsurface.</title>
        <authorList>
            <person name="Probst A.J."/>
            <person name="Ladd B."/>
            <person name="Jarett J.K."/>
            <person name="Geller-Mcgrath D.E."/>
            <person name="Sieber C.M.K."/>
            <person name="Emerson J.B."/>
            <person name="Anantharaman K."/>
            <person name="Thomas B.C."/>
            <person name="Malmstrom R."/>
            <person name="Stieglmeier M."/>
            <person name="Klingl A."/>
            <person name="Woyke T."/>
            <person name="Ryan C.M."/>
            <person name="Banfield J.F."/>
        </authorList>
    </citation>
    <scope>NUCLEOTIDE SEQUENCE [LARGE SCALE GENOMIC DNA]</scope>
</reference>
<keyword evidence="6 7" id="KW-0472">Membrane</keyword>
<dbReference type="InterPro" id="IPR006153">
    <property type="entry name" value="Cation/H_exchanger_TM"/>
</dbReference>
<accession>A0A2H0U8C3</accession>
<feature type="transmembrane region" description="Helical" evidence="7">
    <location>
        <begin position="247"/>
        <end position="267"/>
    </location>
</feature>
<evidence type="ECO:0000256" key="2">
    <source>
        <dbReference type="ARBA" id="ARBA00005551"/>
    </source>
</evidence>
<evidence type="ECO:0000313" key="10">
    <source>
        <dbReference type="EMBL" id="PIR82659.1"/>
    </source>
</evidence>
<feature type="transmembrane region" description="Helical" evidence="7">
    <location>
        <begin position="386"/>
        <end position="406"/>
    </location>
</feature>
<feature type="transmembrane region" description="Helical" evidence="7">
    <location>
        <begin position="40"/>
        <end position="57"/>
    </location>
</feature>
<gene>
    <name evidence="10" type="ORF">COU20_01290</name>
</gene>
<dbReference type="PANTHER" id="PTHR42751:SF3">
    <property type="entry name" value="SODIUM_GLUTAMATE SYMPORTER"/>
    <property type="match status" value="1"/>
</dbReference>
<dbReference type="InterPro" id="IPR038770">
    <property type="entry name" value="Na+/solute_symporter_sf"/>
</dbReference>
<organism evidence="10 11">
    <name type="scientific">Candidatus Kaiserbacteria bacterium CG10_big_fil_rev_8_21_14_0_10_59_10</name>
    <dbReference type="NCBI Taxonomy" id="1974612"/>
    <lineage>
        <taxon>Bacteria</taxon>
        <taxon>Candidatus Kaiseribacteriota</taxon>
    </lineage>
</organism>
<dbReference type="Pfam" id="PF00999">
    <property type="entry name" value="Na_H_Exchanger"/>
    <property type="match status" value="1"/>
</dbReference>
<feature type="transmembrane region" description="Helical" evidence="7">
    <location>
        <begin position="298"/>
        <end position="316"/>
    </location>
</feature>
<evidence type="ECO:0000256" key="1">
    <source>
        <dbReference type="ARBA" id="ARBA00004141"/>
    </source>
</evidence>
<evidence type="ECO:0000256" key="4">
    <source>
        <dbReference type="ARBA" id="ARBA00022692"/>
    </source>
</evidence>
<evidence type="ECO:0000259" key="8">
    <source>
        <dbReference type="Pfam" id="PF00999"/>
    </source>
</evidence>
<dbReference type="Proteomes" id="UP000231379">
    <property type="component" value="Unassembled WGS sequence"/>
</dbReference>
<dbReference type="Pfam" id="PF02254">
    <property type="entry name" value="TrkA_N"/>
    <property type="match status" value="1"/>
</dbReference>
<feature type="transmembrane region" description="Helical" evidence="7">
    <location>
        <begin position="64"/>
        <end position="83"/>
    </location>
</feature>
<dbReference type="PANTHER" id="PTHR42751">
    <property type="entry name" value="SODIUM/HYDROGEN EXCHANGER FAMILY/TRKA DOMAIN PROTEIN"/>
    <property type="match status" value="1"/>
</dbReference>
<dbReference type="InterPro" id="IPR036291">
    <property type="entry name" value="NAD(P)-bd_dom_sf"/>
</dbReference>
<dbReference type="InterPro" id="IPR003148">
    <property type="entry name" value="RCK_N"/>
</dbReference>
<dbReference type="GO" id="GO:0016020">
    <property type="term" value="C:membrane"/>
    <property type="evidence" value="ECO:0007669"/>
    <property type="project" value="UniProtKB-SubCell"/>
</dbReference>
<feature type="transmembrane region" description="Helical" evidence="7">
    <location>
        <begin position="322"/>
        <end position="347"/>
    </location>
</feature>
<feature type="transmembrane region" description="Helical" evidence="7">
    <location>
        <begin position="181"/>
        <end position="204"/>
    </location>
</feature>
<dbReference type="Gene3D" id="3.40.50.720">
    <property type="entry name" value="NAD(P)-binding Rossmann-like Domain"/>
    <property type="match status" value="1"/>
</dbReference>
<evidence type="ECO:0000256" key="6">
    <source>
        <dbReference type="ARBA" id="ARBA00023136"/>
    </source>
</evidence>
<evidence type="ECO:0000256" key="7">
    <source>
        <dbReference type="SAM" id="Phobius"/>
    </source>
</evidence>
<feature type="domain" description="RCK N-terminal" evidence="9">
    <location>
        <begin position="439"/>
        <end position="554"/>
    </location>
</feature>
<dbReference type="Gene3D" id="1.20.1530.20">
    <property type="match status" value="1"/>
</dbReference>
<protein>
    <submittedName>
        <fullName evidence="10">Sodium:proton exchanger</fullName>
    </submittedName>
</protein>
<keyword evidence="4 7" id="KW-0812">Transmembrane</keyword>
<keyword evidence="3" id="KW-0813">Transport</keyword>
<evidence type="ECO:0000313" key="11">
    <source>
        <dbReference type="Proteomes" id="UP000231379"/>
    </source>
</evidence>
<feature type="domain" description="Cation/H+ exchanger transmembrane" evidence="8">
    <location>
        <begin position="48"/>
        <end position="399"/>
    </location>
</feature>
<dbReference type="GO" id="GO:0006813">
    <property type="term" value="P:potassium ion transport"/>
    <property type="evidence" value="ECO:0007669"/>
    <property type="project" value="InterPro"/>
</dbReference>
<proteinExistence type="inferred from homology"/>
<evidence type="ECO:0000256" key="3">
    <source>
        <dbReference type="ARBA" id="ARBA00022448"/>
    </source>
</evidence>
<feature type="transmembrane region" description="Helical" evidence="7">
    <location>
        <begin position="89"/>
        <end position="109"/>
    </location>
</feature>
<feature type="transmembrane region" description="Helical" evidence="7">
    <location>
        <begin position="150"/>
        <end position="169"/>
    </location>
</feature>
<comment type="similarity">
    <text evidence="2">Belongs to the monovalent cation:proton antiporter 2 (CPA2) transporter (TC 2.A.37) family.</text>
</comment>